<sequence length="62" mass="6344">MGGQNDTKEEHGSSEPQQHPEQSEGGNSGHGAASALAHMISQGREHRHQTGGADDAAGVQGQ</sequence>
<feature type="compositionally biased region" description="Low complexity" evidence="1">
    <location>
        <begin position="51"/>
        <end position="62"/>
    </location>
</feature>
<keyword evidence="3" id="KW-1185">Reference proteome</keyword>
<evidence type="ECO:0000313" key="3">
    <source>
        <dbReference type="Proteomes" id="UP001596037"/>
    </source>
</evidence>
<protein>
    <submittedName>
        <fullName evidence="2">Uncharacterized protein</fullName>
    </submittedName>
</protein>
<evidence type="ECO:0000313" key="2">
    <source>
        <dbReference type="EMBL" id="MFC5500202.1"/>
    </source>
</evidence>
<dbReference type="Proteomes" id="UP001596037">
    <property type="component" value="Unassembled WGS sequence"/>
</dbReference>
<evidence type="ECO:0000256" key="1">
    <source>
        <dbReference type="SAM" id="MobiDB-lite"/>
    </source>
</evidence>
<dbReference type="RefSeq" id="WP_376852442.1">
    <property type="nucleotide sequence ID" value="NZ_JBHSMF010000010.1"/>
</dbReference>
<dbReference type="EMBL" id="JBHSMF010000010">
    <property type="protein sequence ID" value="MFC5500202.1"/>
    <property type="molecule type" value="Genomic_DNA"/>
</dbReference>
<feature type="compositionally biased region" description="Basic and acidic residues" evidence="1">
    <location>
        <begin position="1"/>
        <end position="13"/>
    </location>
</feature>
<reference evidence="3" key="1">
    <citation type="journal article" date="2019" name="Int. J. Syst. Evol. Microbiol.">
        <title>The Global Catalogue of Microorganisms (GCM) 10K type strain sequencing project: providing services to taxonomists for standard genome sequencing and annotation.</title>
        <authorList>
            <consortium name="The Broad Institute Genomics Platform"/>
            <consortium name="The Broad Institute Genome Sequencing Center for Infectious Disease"/>
            <person name="Wu L."/>
            <person name="Ma J."/>
        </authorList>
    </citation>
    <scope>NUCLEOTIDE SEQUENCE [LARGE SCALE GENOMIC DNA]</scope>
    <source>
        <strain evidence="3">CCUG 57401</strain>
    </source>
</reference>
<organism evidence="2 3">
    <name type="scientific">Caenimonas terrae</name>
    <dbReference type="NCBI Taxonomy" id="696074"/>
    <lineage>
        <taxon>Bacteria</taxon>
        <taxon>Pseudomonadati</taxon>
        <taxon>Pseudomonadota</taxon>
        <taxon>Betaproteobacteria</taxon>
        <taxon>Burkholderiales</taxon>
        <taxon>Comamonadaceae</taxon>
        <taxon>Caenimonas</taxon>
    </lineage>
</organism>
<comment type="caution">
    <text evidence="2">The sequence shown here is derived from an EMBL/GenBank/DDBJ whole genome shotgun (WGS) entry which is preliminary data.</text>
</comment>
<gene>
    <name evidence="2" type="ORF">ACFPOE_21850</name>
</gene>
<proteinExistence type="predicted"/>
<feature type="region of interest" description="Disordered" evidence="1">
    <location>
        <begin position="1"/>
        <end position="62"/>
    </location>
</feature>
<name>A0ABW0NJG4_9BURK</name>
<accession>A0ABW0NJG4</accession>